<dbReference type="HOGENOM" id="CLU_905191_0_0_0"/>
<dbReference type="InterPro" id="IPR013780">
    <property type="entry name" value="Glyco_hydro_b"/>
</dbReference>
<evidence type="ECO:0000313" key="3">
    <source>
        <dbReference type="Proteomes" id="UP000000496"/>
    </source>
</evidence>
<reference evidence="2 3" key="2">
    <citation type="journal article" date="2011" name="Mol. Biol. Evol.">
        <title>Unity in variety--the pan-genome of the Chlamydiae.</title>
        <authorList>
            <person name="Collingro A."/>
            <person name="Tischler P."/>
            <person name="Weinmaier T."/>
            <person name="Penz T."/>
            <person name="Heinz E."/>
            <person name="Brunham R.C."/>
            <person name="Read T.D."/>
            <person name="Bavoil P.M."/>
            <person name="Sachse K."/>
            <person name="Kahane S."/>
            <person name="Friedman M.G."/>
            <person name="Rattei T."/>
            <person name="Myers G.S."/>
            <person name="Horn M."/>
        </authorList>
    </citation>
    <scope>NUCLEOTIDE SEQUENCE [LARGE SCALE GENOMIC DNA]</scope>
    <source>
        <strain evidence="3">ATCC VR-1471 / Z</strain>
    </source>
</reference>
<accession>F8L775</accession>
<protein>
    <recommendedName>
        <fullName evidence="1">Alpha fucosidase A-like C-terminal domain-containing protein</fullName>
    </recommendedName>
</protein>
<dbReference type="EMBL" id="FR872582">
    <property type="protein sequence ID" value="CCB88590.1"/>
    <property type="molecule type" value="Genomic_DNA"/>
</dbReference>
<dbReference type="Proteomes" id="UP000000496">
    <property type="component" value="Chromosome gsn.131"/>
</dbReference>
<dbReference type="Gene3D" id="2.60.40.1180">
    <property type="entry name" value="Golgi alpha-mannosidase II"/>
    <property type="match status" value="1"/>
</dbReference>
<dbReference type="STRING" id="331113.SNE_A07130"/>
<evidence type="ECO:0000259" key="1">
    <source>
        <dbReference type="Pfam" id="PF21307"/>
    </source>
</evidence>
<dbReference type="KEGG" id="sng:SNE_A07130"/>
<name>F8L775_SIMNZ</name>
<keyword evidence="3" id="KW-1185">Reference proteome</keyword>
<sequence length="330" mass="38048">MLPSSSWKLRAYPTRFELENLGVEREKILFSLEAQGPIQGYTLMQDLERDFVRIYGTAKDGYFSFRLTAEPDAIVLFLERCPEGGLPFSFQGEKKVLKRKESYAFPLVHKQLVHPHEKIHFGCHKKQDWTLIRRRLSLEEILPLWFALGRKCPKEDLHYEGTAVLFKECETAIEAQDRTQIGSLLLQLFQIGFGGMLTPRLLDTDFQGILPPQKKAQGSPLILLSHGADLIRMLFLGAEGDYLKVLPCLPVELHSGRAENLQVSEHLNLDLDWSKKTVRRLTLRSSGEQLWKLKLQKDLKSFRLDGKRIQIEESLQLEAGKTYILDRFEK</sequence>
<feature type="domain" description="Alpha fucosidase A-like C-terminal" evidence="1">
    <location>
        <begin position="241"/>
        <end position="323"/>
    </location>
</feature>
<dbReference type="Pfam" id="PF21307">
    <property type="entry name" value="Glyco_hydro_95_C"/>
    <property type="match status" value="1"/>
</dbReference>
<organism evidence="2 3">
    <name type="scientific">Simkania negevensis (strain ATCC VR-1471 / DSM 27360 / Z)</name>
    <dbReference type="NCBI Taxonomy" id="331113"/>
    <lineage>
        <taxon>Bacteria</taxon>
        <taxon>Pseudomonadati</taxon>
        <taxon>Chlamydiota</taxon>
        <taxon>Chlamydiia</taxon>
        <taxon>Parachlamydiales</taxon>
        <taxon>Simkaniaceae</taxon>
        <taxon>Simkania</taxon>
    </lineage>
</organism>
<dbReference type="InterPro" id="IPR049053">
    <property type="entry name" value="AFCA-like_C"/>
</dbReference>
<gene>
    <name evidence="2" type="ordered locus">SNE_A07130</name>
</gene>
<proteinExistence type="predicted"/>
<dbReference type="AlphaFoldDB" id="F8L775"/>
<reference key="1">
    <citation type="journal article" date="2011" name="Mol. Biol. Evol.">
        <title>Unity in variety -- the pan-genome of the Chlamydiae.</title>
        <authorList>
            <person name="Collingro A."/>
            <person name="Tischler P."/>
            <person name="Weinmaier T."/>
            <person name="Penz T."/>
            <person name="Heinz E."/>
            <person name="Brunham R.C."/>
            <person name="Read T.D."/>
            <person name="Bavoil P.M."/>
            <person name="Sachse K."/>
            <person name="Kahane S."/>
            <person name="Friedman M.G."/>
            <person name="Rattei T."/>
            <person name="Myers G.S.A."/>
            <person name="Horn M."/>
        </authorList>
    </citation>
    <scope>NUCLEOTIDE SEQUENCE</scope>
    <source>
        <strain>Z</strain>
    </source>
</reference>
<evidence type="ECO:0000313" key="2">
    <source>
        <dbReference type="EMBL" id="CCB88590.1"/>
    </source>
</evidence>
<dbReference type="eggNOG" id="ENOG5031PGH">
    <property type="taxonomic scope" value="Bacteria"/>
</dbReference>